<sequence length="153" mass="17692">MTIQVAIQPDLTTRQLTSRIIDENEIFIIIPLLVQLYPNLPTETIKSRLEEIKNLNWACLGIFDKDSLVGISGYWLNTRLYCGKYLYVDHFVVNDAFRETGVGALLMQKIKEIADQNLCSHICLDTFTGNLQAQHYWSKHQFNIVGFHYVLQN</sequence>
<organism evidence="3 4">
    <name type="scientific">Winslowiella iniecta</name>
    <dbReference type="NCBI Taxonomy" id="1560201"/>
    <lineage>
        <taxon>Bacteria</taxon>
        <taxon>Pseudomonadati</taxon>
        <taxon>Pseudomonadota</taxon>
        <taxon>Gammaproteobacteria</taxon>
        <taxon>Enterobacterales</taxon>
        <taxon>Erwiniaceae</taxon>
        <taxon>Winslowiella</taxon>
    </lineage>
</organism>
<dbReference type="PATRIC" id="fig|1560201.3.peg.2001"/>
<dbReference type="AlphaFoldDB" id="A0A0L7THE3"/>
<dbReference type="SUPFAM" id="SSF55729">
    <property type="entry name" value="Acyl-CoA N-acyltransferases (Nat)"/>
    <property type="match status" value="1"/>
</dbReference>
<dbReference type="STRING" id="1560201.NG42_09390"/>
<protein>
    <recommendedName>
        <fullName evidence="1">N-acetyltransferase domain-containing protein</fullName>
    </recommendedName>
</protein>
<evidence type="ECO:0000313" key="4">
    <source>
        <dbReference type="Proteomes" id="UP000036851"/>
    </source>
</evidence>
<dbReference type="OrthoDB" id="9805924at2"/>
<evidence type="ECO:0000313" key="2">
    <source>
        <dbReference type="EMBL" id="KOC90273.1"/>
    </source>
</evidence>
<evidence type="ECO:0000259" key="1">
    <source>
        <dbReference type="PROSITE" id="PS51186"/>
    </source>
</evidence>
<dbReference type="InterPro" id="IPR016181">
    <property type="entry name" value="Acyl_CoA_acyltransferase"/>
</dbReference>
<evidence type="ECO:0000313" key="3">
    <source>
        <dbReference type="EMBL" id="KOC94765.1"/>
    </source>
</evidence>
<proteinExistence type="predicted"/>
<dbReference type="Proteomes" id="UP000036851">
    <property type="component" value="Unassembled WGS sequence"/>
</dbReference>
<accession>A0A0L7THE3</accession>
<dbReference type="EMBL" id="JRXF01000003">
    <property type="protein sequence ID" value="KOC94765.1"/>
    <property type="molecule type" value="Genomic_DNA"/>
</dbReference>
<dbReference type="InterPro" id="IPR000182">
    <property type="entry name" value="GNAT_dom"/>
</dbReference>
<dbReference type="GO" id="GO:0016747">
    <property type="term" value="F:acyltransferase activity, transferring groups other than amino-acyl groups"/>
    <property type="evidence" value="ECO:0007669"/>
    <property type="project" value="InterPro"/>
</dbReference>
<evidence type="ECO:0000313" key="5">
    <source>
        <dbReference type="Proteomes" id="UP000037088"/>
    </source>
</evidence>
<comment type="caution">
    <text evidence="3">The sequence shown here is derived from an EMBL/GenBank/DDBJ whole genome shotgun (WGS) entry which is preliminary data.</text>
</comment>
<reference evidence="4 5" key="1">
    <citation type="journal article" date="2015" name="Int. J. Syst. Evol. Microbiol.">
        <title>Erwinia iniecta sp. nov., isolated from Russian wheat aphids (Diuraphis noxia).</title>
        <authorList>
            <person name="Campillo T."/>
            <person name="Luna E."/>
            <person name="Portier P."/>
            <person name="Fischer-Le Saux M."/>
            <person name="Lapitan N."/>
            <person name="Tisserat N.A."/>
            <person name="Leach J.E."/>
        </authorList>
    </citation>
    <scope>NUCLEOTIDE SEQUENCE [LARGE SCALE GENOMIC DNA]</scope>
    <source>
        <strain evidence="2 5">B120</strain>
        <strain evidence="3 4">B149</strain>
    </source>
</reference>
<dbReference type="EMBL" id="JRXE01000011">
    <property type="protein sequence ID" value="KOC90273.1"/>
    <property type="molecule type" value="Genomic_DNA"/>
</dbReference>
<dbReference type="CDD" id="cd04301">
    <property type="entry name" value="NAT_SF"/>
    <property type="match status" value="1"/>
</dbReference>
<keyword evidence="5" id="KW-1185">Reference proteome</keyword>
<dbReference type="RefSeq" id="WP_052899042.1">
    <property type="nucleotide sequence ID" value="NZ_JRXE01000011.1"/>
</dbReference>
<feature type="domain" description="N-acetyltransferase" evidence="1">
    <location>
        <begin position="16"/>
        <end position="153"/>
    </location>
</feature>
<dbReference type="Proteomes" id="UP000037088">
    <property type="component" value="Unassembled WGS sequence"/>
</dbReference>
<dbReference type="Pfam" id="PF00583">
    <property type="entry name" value="Acetyltransf_1"/>
    <property type="match status" value="1"/>
</dbReference>
<gene>
    <name evidence="2" type="ORF">NG42_09390</name>
    <name evidence="3" type="ORF">NG43_02950</name>
</gene>
<dbReference type="PROSITE" id="PS51186">
    <property type="entry name" value="GNAT"/>
    <property type="match status" value="1"/>
</dbReference>
<name>A0A0L7THE3_9GAMM</name>
<dbReference type="Gene3D" id="3.40.630.30">
    <property type="match status" value="1"/>
</dbReference>